<proteinExistence type="inferred from homology"/>
<keyword evidence="3" id="KW-0809">Transit peptide</keyword>
<dbReference type="CTD" id="20233848"/>
<keyword evidence="5" id="KW-0496">Mitochondrion</keyword>
<evidence type="ECO:0000256" key="5">
    <source>
        <dbReference type="ARBA" id="ARBA00023128"/>
    </source>
</evidence>
<evidence type="ECO:0000256" key="3">
    <source>
        <dbReference type="ARBA" id="ARBA00022946"/>
    </source>
</evidence>
<dbReference type="GO" id="GO:0003735">
    <property type="term" value="F:structural constituent of ribosome"/>
    <property type="evidence" value="ECO:0007669"/>
    <property type="project" value="InterPro"/>
</dbReference>
<comment type="similarity">
    <text evidence="2 7">Belongs to the bacterial ribosomal protein bL36 family.</text>
</comment>
<dbReference type="GO" id="GO:0006412">
    <property type="term" value="P:translation"/>
    <property type="evidence" value="ECO:0007669"/>
    <property type="project" value="InterPro"/>
</dbReference>
<dbReference type="STRING" id="225164.V4BC85"/>
<dbReference type="HOGENOM" id="CLU_1564620_0_0_1"/>
<organism evidence="8 9">
    <name type="scientific">Lottia gigantea</name>
    <name type="common">Giant owl limpet</name>
    <dbReference type="NCBI Taxonomy" id="225164"/>
    <lineage>
        <taxon>Eukaryota</taxon>
        <taxon>Metazoa</taxon>
        <taxon>Spiralia</taxon>
        <taxon>Lophotrochozoa</taxon>
        <taxon>Mollusca</taxon>
        <taxon>Gastropoda</taxon>
        <taxon>Patellogastropoda</taxon>
        <taxon>Lottioidea</taxon>
        <taxon>Lottiidae</taxon>
        <taxon>Lottia</taxon>
    </lineage>
</organism>
<dbReference type="PANTHER" id="PTHR46909:SF1">
    <property type="entry name" value="LARGE RIBOSOMAL SUBUNIT PROTEIN BL36M"/>
    <property type="match status" value="1"/>
</dbReference>
<dbReference type="GO" id="GO:0005762">
    <property type="term" value="C:mitochondrial large ribosomal subunit"/>
    <property type="evidence" value="ECO:0007669"/>
    <property type="project" value="TreeGrafter"/>
</dbReference>
<dbReference type="Pfam" id="PF00444">
    <property type="entry name" value="Ribosomal_L36"/>
    <property type="match status" value="1"/>
</dbReference>
<evidence type="ECO:0000313" key="8">
    <source>
        <dbReference type="EMBL" id="ESP03727.1"/>
    </source>
</evidence>
<dbReference type="PROSITE" id="PS00828">
    <property type="entry name" value="RIBOSOMAL_L36"/>
    <property type="match status" value="1"/>
</dbReference>
<keyword evidence="6 7" id="KW-0687">Ribonucleoprotein</keyword>
<comment type="subcellular location">
    <subcellularLocation>
        <location evidence="1">Mitochondrion</location>
    </subcellularLocation>
</comment>
<dbReference type="InterPro" id="IPR000473">
    <property type="entry name" value="Ribosomal_bL36"/>
</dbReference>
<dbReference type="KEGG" id="lgi:LOTGIDRAFT_136847"/>
<protein>
    <recommendedName>
        <fullName evidence="7">Ribosomal protein</fullName>
    </recommendedName>
</protein>
<dbReference type="GeneID" id="20233848"/>
<evidence type="ECO:0000256" key="6">
    <source>
        <dbReference type="ARBA" id="ARBA00023274"/>
    </source>
</evidence>
<dbReference type="RefSeq" id="XP_009045584.1">
    <property type="nucleotide sequence ID" value="XM_009047336.1"/>
</dbReference>
<evidence type="ECO:0000313" key="9">
    <source>
        <dbReference type="Proteomes" id="UP000030746"/>
    </source>
</evidence>
<name>V4BC85_LOTGI</name>
<dbReference type="SUPFAM" id="SSF57840">
    <property type="entry name" value="Ribosomal protein L36"/>
    <property type="match status" value="1"/>
</dbReference>
<evidence type="ECO:0000256" key="1">
    <source>
        <dbReference type="ARBA" id="ARBA00004173"/>
    </source>
</evidence>
<dbReference type="InterPro" id="IPR052143">
    <property type="entry name" value="Mitoribosomal_bL36m"/>
</dbReference>
<reference evidence="8 9" key="1">
    <citation type="journal article" date="2013" name="Nature">
        <title>Insights into bilaterian evolution from three spiralian genomes.</title>
        <authorList>
            <person name="Simakov O."/>
            <person name="Marletaz F."/>
            <person name="Cho S.J."/>
            <person name="Edsinger-Gonzales E."/>
            <person name="Havlak P."/>
            <person name="Hellsten U."/>
            <person name="Kuo D.H."/>
            <person name="Larsson T."/>
            <person name="Lv J."/>
            <person name="Arendt D."/>
            <person name="Savage R."/>
            <person name="Osoegawa K."/>
            <person name="de Jong P."/>
            <person name="Grimwood J."/>
            <person name="Chapman J.A."/>
            <person name="Shapiro H."/>
            <person name="Aerts A."/>
            <person name="Otillar R.P."/>
            <person name="Terry A.Y."/>
            <person name="Boore J.L."/>
            <person name="Grigoriev I.V."/>
            <person name="Lindberg D.R."/>
            <person name="Seaver E.C."/>
            <person name="Weisblat D.A."/>
            <person name="Putnam N.H."/>
            <person name="Rokhsar D.S."/>
        </authorList>
    </citation>
    <scope>NUCLEOTIDE SEQUENCE [LARGE SCALE GENOMIC DNA]</scope>
</reference>
<dbReference type="OrthoDB" id="10265903at2759"/>
<dbReference type="AlphaFoldDB" id="V4BC85"/>
<sequence length="171" mass="19779">MSTLLSVGKTSLLSVGKTSGTVPKIPLSISQQTYLQPPLQQTVRNFSVLNIGGNCTKTIRGSSFNLLNTDRKPEININQVRNYKVKDLLRLRCRACYFVKRRGRLYVECKSKGRHKQMQKLAKWKLYKDDYSKGNVVRAAFWTHHRDRYYKVGDKDVENFNWFADKLGTTV</sequence>
<dbReference type="EMBL" id="KB199906">
    <property type="protein sequence ID" value="ESP03727.1"/>
    <property type="molecule type" value="Genomic_DNA"/>
</dbReference>
<dbReference type="NCBIfam" id="TIGR01022">
    <property type="entry name" value="rpmJ_bact"/>
    <property type="match status" value="1"/>
</dbReference>
<evidence type="ECO:0000256" key="7">
    <source>
        <dbReference type="RuleBase" id="RU000570"/>
    </source>
</evidence>
<dbReference type="InterPro" id="IPR035977">
    <property type="entry name" value="Ribosomal_bL36_sp"/>
</dbReference>
<accession>V4BC85</accession>
<evidence type="ECO:0000256" key="2">
    <source>
        <dbReference type="ARBA" id="ARBA00007645"/>
    </source>
</evidence>
<keyword evidence="4 7" id="KW-0689">Ribosomal protein</keyword>
<keyword evidence="9" id="KW-1185">Reference proteome</keyword>
<gene>
    <name evidence="8" type="ORF">LOTGIDRAFT_136847</name>
</gene>
<evidence type="ECO:0000256" key="4">
    <source>
        <dbReference type="ARBA" id="ARBA00022980"/>
    </source>
</evidence>
<dbReference type="Proteomes" id="UP000030746">
    <property type="component" value="Unassembled WGS sequence"/>
</dbReference>
<dbReference type="PANTHER" id="PTHR46909">
    <property type="entry name" value="39S RIBOSOMAL PROTEIN L36, MITOCHONDRIAL"/>
    <property type="match status" value="1"/>
</dbReference>